<proteinExistence type="predicted"/>
<evidence type="ECO:0000313" key="1">
    <source>
        <dbReference type="EMBL" id="MBB6327529.1"/>
    </source>
</evidence>
<accession>A0A841MPL7</accession>
<dbReference type="Proteomes" id="UP000588604">
    <property type="component" value="Unassembled WGS sequence"/>
</dbReference>
<gene>
    <name evidence="1" type="ORF">FHS59_003172</name>
</gene>
<name>A0A841MPL7_9BACT</name>
<protein>
    <submittedName>
        <fullName evidence="1">Uncharacterized protein</fullName>
    </submittedName>
</protein>
<organism evidence="1 2">
    <name type="scientific">Algoriphagus iocasae</name>
    <dbReference type="NCBI Taxonomy" id="1836499"/>
    <lineage>
        <taxon>Bacteria</taxon>
        <taxon>Pseudomonadati</taxon>
        <taxon>Bacteroidota</taxon>
        <taxon>Cytophagia</taxon>
        <taxon>Cytophagales</taxon>
        <taxon>Cyclobacteriaceae</taxon>
        <taxon>Algoriphagus</taxon>
    </lineage>
</organism>
<evidence type="ECO:0000313" key="2">
    <source>
        <dbReference type="Proteomes" id="UP000588604"/>
    </source>
</evidence>
<keyword evidence="2" id="KW-1185">Reference proteome</keyword>
<dbReference type="AlphaFoldDB" id="A0A841MPL7"/>
<reference evidence="1 2" key="1">
    <citation type="submission" date="2020-08" db="EMBL/GenBank/DDBJ databases">
        <title>Genomic Encyclopedia of Type Strains, Phase IV (KMG-IV): sequencing the most valuable type-strain genomes for metagenomic binning, comparative biology and taxonomic classification.</title>
        <authorList>
            <person name="Goeker M."/>
        </authorList>
    </citation>
    <scope>NUCLEOTIDE SEQUENCE [LARGE SCALE GENOMIC DNA]</scope>
    <source>
        <strain evidence="1 2">DSM 102044</strain>
    </source>
</reference>
<dbReference type="EMBL" id="JACIJO010000003">
    <property type="protein sequence ID" value="MBB6327529.1"/>
    <property type="molecule type" value="Genomic_DNA"/>
</dbReference>
<sequence>MSNHTYKHCCKPFVGQWFFVRSITTLGFLEKIQLNLSSTCIEKLLFVNGRIMTKSDDVSIGTFY</sequence>
<comment type="caution">
    <text evidence="1">The sequence shown here is derived from an EMBL/GenBank/DDBJ whole genome shotgun (WGS) entry which is preliminary data.</text>
</comment>